<gene>
    <name evidence="2" type="ORF">Anapl_04376</name>
</gene>
<dbReference type="AlphaFoldDB" id="R0K3S9"/>
<dbReference type="Proteomes" id="UP000296049">
    <property type="component" value="Unassembled WGS sequence"/>
</dbReference>
<feature type="region of interest" description="Disordered" evidence="1">
    <location>
        <begin position="29"/>
        <end position="77"/>
    </location>
</feature>
<proteinExistence type="predicted"/>
<reference evidence="3" key="1">
    <citation type="journal article" date="2013" name="Nat. Genet.">
        <title>The duck genome and transcriptome provide insight into an avian influenza virus reservoir species.</title>
        <authorList>
            <person name="Huang Y."/>
            <person name="Li Y."/>
            <person name="Burt D.W."/>
            <person name="Chen H."/>
            <person name="Zhang Y."/>
            <person name="Qian W."/>
            <person name="Kim H."/>
            <person name="Gan S."/>
            <person name="Zhao Y."/>
            <person name="Li J."/>
            <person name="Yi K."/>
            <person name="Feng H."/>
            <person name="Zhu P."/>
            <person name="Li B."/>
            <person name="Liu Q."/>
            <person name="Fairley S."/>
            <person name="Magor K.E."/>
            <person name="Du Z."/>
            <person name="Hu X."/>
            <person name="Goodman L."/>
            <person name="Tafer H."/>
            <person name="Vignal A."/>
            <person name="Lee T."/>
            <person name="Kim K.W."/>
            <person name="Sheng Z."/>
            <person name="An Y."/>
            <person name="Searle S."/>
            <person name="Herrero J."/>
            <person name="Groenen M.A."/>
            <person name="Crooijmans R.P."/>
            <person name="Faraut T."/>
            <person name="Cai Q."/>
            <person name="Webster R.G."/>
            <person name="Aldridge J.R."/>
            <person name="Warren W.C."/>
            <person name="Bartschat S."/>
            <person name="Kehr S."/>
            <person name="Marz M."/>
            <person name="Stadler P.F."/>
            <person name="Smith J."/>
            <person name="Kraus R.H."/>
            <person name="Zhao Y."/>
            <person name="Ren L."/>
            <person name="Fei J."/>
            <person name="Morisson M."/>
            <person name="Kaiser P."/>
            <person name="Griffin D.K."/>
            <person name="Rao M."/>
            <person name="Pitel F."/>
            <person name="Wang J."/>
            <person name="Li N."/>
        </authorList>
    </citation>
    <scope>NUCLEOTIDE SEQUENCE [LARGE SCALE GENOMIC DNA]</scope>
</reference>
<organism evidence="2 3">
    <name type="scientific">Anas platyrhynchos</name>
    <name type="common">Mallard</name>
    <name type="synonym">Anas boschas</name>
    <dbReference type="NCBI Taxonomy" id="8839"/>
    <lineage>
        <taxon>Eukaryota</taxon>
        <taxon>Metazoa</taxon>
        <taxon>Chordata</taxon>
        <taxon>Craniata</taxon>
        <taxon>Vertebrata</taxon>
        <taxon>Euteleostomi</taxon>
        <taxon>Archelosauria</taxon>
        <taxon>Archosauria</taxon>
        <taxon>Dinosauria</taxon>
        <taxon>Saurischia</taxon>
        <taxon>Theropoda</taxon>
        <taxon>Coelurosauria</taxon>
        <taxon>Aves</taxon>
        <taxon>Neognathae</taxon>
        <taxon>Galloanserae</taxon>
        <taxon>Anseriformes</taxon>
        <taxon>Anatidae</taxon>
        <taxon>Anatinae</taxon>
        <taxon>Anas</taxon>
    </lineage>
</organism>
<feature type="compositionally biased region" description="Polar residues" evidence="1">
    <location>
        <begin position="33"/>
        <end position="43"/>
    </location>
</feature>
<sequence length="284" mass="30408">METATRSAPVLSLVEGTTLDSLPSKALLAPGHSLNQESPQNLPSHARRSIGNLPARRKGCISQTQAQRPRRQMGAAASKFSVSRGSVFIKSCRSPARTAHHRTQTQDTNQGLFTSIPQKAAAACTSSVTPKAELARTSCISCDKGLKLNSQRQHLIQGGQFRYVYTNGNRPPTSADRSFARLHISEADLCSQLWGEAAVWQHRHPSDASPRHSHIPVAPQTLPLLILQSPHGSNPLWAQLLGPLCSSQVTRFLPAAAVFGGGQGSLVVAAKGMCVSQMTSRNSA</sequence>
<evidence type="ECO:0000256" key="1">
    <source>
        <dbReference type="SAM" id="MobiDB-lite"/>
    </source>
</evidence>
<dbReference type="EMBL" id="KB742757">
    <property type="protein sequence ID" value="EOB04726.1"/>
    <property type="molecule type" value="Genomic_DNA"/>
</dbReference>
<keyword evidence="3" id="KW-1185">Reference proteome</keyword>
<accession>R0K3S9</accession>
<evidence type="ECO:0000313" key="3">
    <source>
        <dbReference type="Proteomes" id="UP000296049"/>
    </source>
</evidence>
<name>R0K3S9_ANAPL</name>
<evidence type="ECO:0000313" key="2">
    <source>
        <dbReference type="EMBL" id="EOB04726.1"/>
    </source>
</evidence>
<protein>
    <submittedName>
        <fullName evidence="2">Uncharacterized protein</fullName>
    </submittedName>
</protein>